<reference evidence="1 2" key="1">
    <citation type="submission" date="2015-01" db="EMBL/GenBank/DDBJ databases">
        <title>Evolution of Trichinella species and genotypes.</title>
        <authorList>
            <person name="Korhonen P.K."/>
            <person name="Edoardo P."/>
            <person name="Giuseppe L.R."/>
            <person name="Gasser R.B."/>
        </authorList>
    </citation>
    <scope>NUCLEOTIDE SEQUENCE [LARGE SCALE GENOMIC DNA]</scope>
    <source>
        <strain evidence="1">ISS470</strain>
    </source>
</reference>
<sequence>MLIVEEALQVNVILLASQQCGQDAAVGLENDNACNGGRAGGGAEGRKMIKCDQQQPVKRECMGVAKVDTVLKS</sequence>
<proteinExistence type="predicted"/>
<gene>
    <name evidence="1" type="ORF">T4D_12185</name>
</gene>
<protein>
    <submittedName>
        <fullName evidence="1">Uncharacterized protein</fullName>
    </submittedName>
</protein>
<evidence type="ECO:0000313" key="1">
    <source>
        <dbReference type="EMBL" id="KRY81610.1"/>
    </source>
</evidence>
<name>A0A0V1F5Y4_TRIPS</name>
<dbReference type="EMBL" id="JYDT01000215">
    <property type="protein sequence ID" value="KRY81610.1"/>
    <property type="molecule type" value="Genomic_DNA"/>
</dbReference>
<comment type="caution">
    <text evidence="1">The sequence shown here is derived from an EMBL/GenBank/DDBJ whole genome shotgun (WGS) entry which is preliminary data.</text>
</comment>
<accession>A0A0V1F5Y4</accession>
<organism evidence="1 2">
    <name type="scientific">Trichinella pseudospiralis</name>
    <name type="common">Parasitic roundworm</name>
    <dbReference type="NCBI Taxonomy" id="6337"/>
    <lineage>
        <taxon>Eukaryota</taxon>
        <taxon>Metazoa</taxon>
        <taxon>Ecdysozoa</taxon>
        <taxon>Nematoda</taxon>
        <taxon>Enoplea</taxon>
        <taxon>Dorylaimia</taxon>
        <taxon>Trichinellida</taxon>
        <taxon>Trichinellidae</taxon>
        <taxon>Trichinella</taxon>
    </lineage>
</organism>
<dbReference type="OrthoDB" id="10543505at2759"/>
<evidence type="ECO:0000313" key="2">
    <source>
        <dbReference type="Proteomes" id="UP000054995"/>
    </source>
</evidence>
<dbReference type="Proteomes" id="UP000054995">
    <property type="component" value="Unassembled WGS sequence"/>
</dbReference>
<keyword evidence="2" id="KW-1185">Reference proteome</keyword>